<dbReference type="RefSeq" id="WP_191038033.1">
    <property type="nucleotide sequence ID" value="NZ_JACXAA010000002.1"/>
</dbReference>
<gene>
    <name evidence="1" type="ORF">IC230_05770</name>
</gene>
<comment type="caution">
    <text evidence="1">The sequence shown here is derived from an EMBL/GenBank/DDBJ whole genome shotgun (WGS) entry which is preliminary data.</text>
</comment>
<dbReference type="EMBL" id="JACXAA010000002">
    <property type="protein sequence ID" value="MBD2752388.1"/>
    <property type="molecule type" value="Genomic_DNA"/>
</dbReference>
<sequence length="137" mass="15629">MRTSIKLIISALSLTFSLLYSLPGMSQDTYYTEKSFAVAMYPALENSKLWLTLEQYKPEEKLSVELVDQQGKLLYNETLSGKLRKRNAYRQSFDMSQLGDGKYTFRISGGGHKEEFTFKLTTPSLQQTLPARLIAIN</sequence>
<dbReference type="Proteomes" id="UP000653797">
    <property type="component" value="Unassembled WGS sequence"/>
</dbReference>
<accession>A0A927AZ36</accession>
<protein>
    <submittedName>
        <fullName evidence="1">T9SS type A sorting domain-containing protein</fullName>
    </submittedName>
</protein>
<dbReference type="AlphaFoldDB" id="A0A927AZ36"/>
<evidence type="ECO:0000313" key="2">
    <source>
        <dbReference type="Proteomes" id="UP000653797"/>
    </source>
</evidence>
<proteinExistence type="predicted"/>
<keyword evidence="2" id="KW-1185">Reference proteome</keyword>
<name>A0A927AZ36_9BACT</name>
<reference evidence="1" key="1">
    <citation type="submission" date="2020-09" db="EMBL/GenBank/DDBJ databases">
        <authorList>
            <person name="Kim M.K."/>
        </authorList>
    </citation>
    <scope>NUCLEOTIDE SEQUENCE</scope>
    <source>
        <strain evidence="1">BT704</strain>
    </source>
</reference>
<organism evidence="1 2">
    <name type="scientific">Spirosoma validum</name>
    <dbReference type="NCBI Taxonomy" id="2771355"/>
    <lineage>
        <taxon>Bacteria</taxon>
        <taxon>Pseudomonadati</taxon>
        <taxon>Bacteroidota</taxon>
        <taxon>Cytophagia</taxon>
        <taxon>Cytophagales</taxon>
        <taxon>Cytophagaceae</taxon>
        <taxon>Spirosoma</taxon>
    </lineage>
</organism>
<evidence type="ECO:0000313" key="1">
    <source>
        <dbReference type="EMBL" id="MBD2752388.1"/>
    </source>
</evidence>